<dbReference type="AlphaFoldDB" id="A0A4R7I0J9"/>
<dbReference type="GO" id="GO:0005886">
    <property type="term" value="C:plasma membrane"/>
    <property type="evidence" value="ECO:0007669"/>
    <property type="project" value="UniProtKB-SubCell"/>
</dbReference>
<feature type="transmembrane region" description="Helical" evidence="7">
    <location>
        <begin position="222"/>
        <end position="239"/>
    </location>
</feature>
<dbReference type="PANTHER" id="PTHR23513:SF11">
    <property type="entry name" value="STAPHYLOFERRIN A TRANSPORTER"/>
    <property type="match status" value="1"/>
</dbReference>
<dbReference type="InterPro" id="IPR036259">
    <property type="entry name" value="MFS_trans_sf"/>
</dbReference>
<gene>
    <name evidence="8" type="ORF">BDK89_1648</name>
</gene>
<feature type="transmembrane region" description="Helical" evidence="7">
    <location>
        <begin position="285"/>
        <end position="304"/>
    </location>
</feature>
<evidence type="ECO:0000256" key="7">
    <source>
        <dbReference type="SAM" id="Phobius"/>
    </source>
</evidence>
<dbReference type="CDD" id="cd06173">
    <property type="entry name" value="MFS_MefA_like"/>
    <property type="match status" value="1"/>
</dbReference>
<keyword evidence="9" id="KW-1185">Reference proteome</keyword>
<feature type="transmembrane region" description="Helical" evidence="7">
    <location>
        <begin position="171"/>
        <end position="193"/>
    </location>
</feature>
<dbReference type="Gene3D" id="1.20.1250.20">
    <property type="entry name" value="MFS general substrate transporter like domains"/>
    <property type="match status" value="1"/>
</dbReference>
<keyword evidence="2" id="KW-0813">Transport</keyword>
<dbReference type="Pfam" id="PF05977">
    <property type="entry name" value="MFS_3"/>
    <property type="match status" value="1"/>
</dbReference>
<feature type="transmembrane region" description="Helical" evidence="7">
    <location>
        <begin position="310"/>
        <end position="333"/>
    </location>
</feature>
<dbReference type="SUPFAM" id="SSF103473">
    <property type="entry name" value="MFS general substrate transporter"/>
    <property type="match status" value="1"/>
</dbReference>
<feature type="transmembrane region" description="Helical" evidence="7">
    <location>
        <begin position="16"/>
        <end position="39"/>
    </location>
</feature>
<sequence length="426" mass="44786">MASTFRAVRGNRNSQLFFAGLLLSTIGTWVQFTAIAIVVDRLTGKATAIGILTALQFAPMLFFGAWGGAVSDRLDRRKMAIATQSMLAVQAATIAVLDFAGALSVGAIYVLTLALGLINALDNPARRGFVTELVPEHQIASAVSLNTAVMTGARIFGPALAAILIDQVGLATQWLFTANALSFAAIIGSLVLLDPSRLHPPPRVARGGTPVRDGLRYVRRTPILWATFIVFTVVSTFGFDYNVVLPRIANEVWNDEAWFGWTLTAISVGSLLGSLATASRDRVSLRWMAGMGAILGVAQLGLAWAPSGFVAIGVGPIMGLGAAGFVAAMNSITQQECPPDMRGRILALTAVAFLGSYPIGGPLTGLVADTVGLPWSLAYGAVISLVAVGGLVWWALGRHPDDSRFEVLRTLLGSSTAVAPSTSERP</sequence>
<keyword evidence="6 7" id="KW-0472">Membrane</keyword>
<proteinExistence type="predicted"/>
<accession>A0A4R7I0J9</accession>
<evidence type="ECO:0000313" key="8">
    <source>
        <dbReference type="EMBL" id="TDT16066.1"/>
    </source>
</evidence>
<keyword evidence="3" id="KW-1003">Cell membrane</keyword>
<dbReference type="Proteomes" id="UP000294558">
    <property type="component" value="Unassembled WGS sequence"/>
</dbReference>
<evidence type="ECO:0000256" key="1">
    <source>
        <dbReference type="ARBA" id="ARBA00004651"/>
    </source>
</evidence>
<evidence type="ECO:0000256" key="4">
    <source>
        <dbReference type="ARBA" id="ARBA00022692"/>
    </source>
</evidence>
<dbReference type="OrthoDB" id="9775268at2"/>
<dbReference type="InterPro" id="IPR010290">
    <property type="entry name" value="TM_effector"/>
</dbReference>
<reference evidence="8 9" key="1">
    <citation type="submission" date="2019-03" db="EMBL/GenBank/DDBJ databases">
        <title>Sequencing the genomes of 1000 actinobacteria strains.</title>
        <authorList>
            <person name="Klenk H.-P."/>
        </authorList>
    </citation>
    <scope>NUCLEOTIDE SEQUENCE [LARGE SCALE GENOMIC DNA]</scope>
    <source>
        <strain evidence="8 9">DSM 18936</strain>
    </source>
</reference>
<keyword evidence="5 7" id="KW-1133">Transmembrane helix</keyword>
<evidence type="ECO:0000256" key="2">
    <source>
        <dbReference type="ARBA" id="ARBA00022448"/>
    </source>
</evidence>
<dbReference type="PANTHER" id="PTHR23513">
    <property type="entry name" value="INTEGRAL MEMBRANE EFFLUX PROTEIN-RELATED"/>
    <property type="match status" value="1"/>
</dbReference>
<comment type="caution">
    <text evidence="8">The sequence shown here is derived from an EMBL/GenBank/DDBJ whole genome shotgun (WGS) entry which is preliminary data.</text>
</comment>
<organism evidence="8 9">
    <name type="scientific">Ilumatobacter fluminis</name>
    <dbReference type="NCBI Taxonomy" id="467091"/>
    <lineage>
        <taxon>Bacteria</taxon>
        <taxon>Bacillati</taxon>
        <taxon>Actinomycetota</taxon>
        <taxon>Acidimicrobiia</taxon>
        <taxon>Acidimicrobiales</taxon>
        <taxon>Ilumatobacteraceae</taxon>
        <taxon>Ilumatobacter</taxon>
    </lineage>
</organism>
<name>A0A4R7I0J9_9ACTN</name>
<evidence type="ECO:0000256" key="5">
    <source>
        <dbReference type="ARBA" id="ARBA00022989"/>
    </source>
</evidence>
<feature type="transmembrane region" description="Helical" evidence="7">
    <location>
        <begin position="259"/>
        <end position="278"/>
    </location>
</feature>
<evidence type="ECO:0000256" key="6">
    <source>
        <dbReference type="ARBA" id="ARBA00023136"/>
    </source>
</evidence>
<keyword evidence="4 7" id="KW-0812">Transmembrane</keyword>
<dbReference type="RefSeq" id="WP_133868467.1">
    <property type="nucleotide sequence ID" value="NZ_SOAU01000001.1"/>
</dbReference>
<feature type="transmembrane region" description="Helical" evidence="7">
    <location>
        <begin position="45"/>
        <end position="67"/>
    </location>
</feature>
<feature type="transmembrane region" description="Helical" evidence="7">
    <location>
        <begin position="377"/>
        <end position="396"/>
    </location>
</feature>
<evidence type="ECO:0000256" key="3">
    <source>
        <dbReference type="ARBA" id="ARBA00022475"/>
    </source>
</evidence>
<dbReference type="EMBL" id="SOAU01000001">
    <property type="protein sequence ID" value="TDT16066.1"/>
    <property type="molecule type" value="Genomic_DNA"/>
</dbReference>
<evidence type="ECO:0000313" key="9">
    <source>
        <dbReference type="Proteomes" id="UP000294558"/>
    </source>
</evidence>
<protein>
    <submittedName>
        <fullName evidence="8">Putative MFS family arabinose efflux permease</fullName>
    </submittedName>
</protein>
<comment type="subcellular location">
    <subcellularLocation>
        <location evidence="1">Cell membrane</location>
        <topology evidence="1">Multi-pass membrane protein</topology>
    </subcellularLocation>
</comment>
<feature type="transmembrane region" description="Helical" evidence="7">
    <location>
        <begin position="345"/>
        <end position="365"/>
    </location>
</feature>